<dbReference type="Proteomes" id="UP000276215">
    <property type="component" value="Unassembled WGS sequence"/>
</dbReference>
<dbReference type="EMBL" id="ML120566">
    <property type="protein sequence ID" value="RPA89591.1"/>
    <property type="molecule type" value="Genomic_DNA"/>
</dbReference>
<proteinExistence type="predicted"/>
<evidence type="ECO:0000313" key="2">
    <source>
        <dbReference type="Proteomes" id="UP000276215"/>
    </source>
</evidence>
<dbReference type="AlphaFoldDB" id="A0A3N4IZ60"/>
<keyword evidence="2" id="KW-1185">Reference proteome</keyword>
<protein>
    <submittedName>
        <fullName evidence="1">Uncharacterized protein</fullName>
    </submittedName>
</protein>
<sequence length="75" mass="8468">MLVEIRLNKSLTIYAMFSGGTDYPIPNLDSSHHNNDQTRKSVVAARYHGRRAKKCKKLSDQGWSQVLGANSLTKY</sequence>
<reference evidence="1 2" key="1">
    <citation type="journal article" date="2018" name="Nat. Ecol. Evol.">
        <title>Pezizomycetes genomes reveal the molecular basis of ectomycorrhizal truffle lifestyle.</title>
        <authorList>
            <person name="Murat C."/>
            <person name="Payen T."/>
            <person name="Noel B."/>
            <person name="Kuo A."/>
            <person name="Morin E."/>
            <person name="Chen J."/>
            <person name="Kohler A."/>
            <person name="Krizsan K."/>
            <person name="Balestrini R."/>
            <person name="Da Silva C."/>
            <person name="Montanini B."/>
            <person name="Hainaut M."/>
            <person name="Levati E."/>
            <person name="Barry K.W."/>
            <person name="Belfiori B."/>
            <person name="Cichocki N."/>
            <person name="Clum A."/>
            <person name="Dockter R.B."/>
            <person name="Fauchery L."/>
            <person name="Guy J."/>
            <person name="Iotti M."/>
            <person name="Le Tacon F."/>
            <person name="Lindquist E.A."/>
            <person name="Lipzen A."/>
            <person name="Malagnac F."/>
            <person name="Mello A."/>
            <person name="Molinier V."/>
            <person name="Miyauchi S."/>
            <person name="Poulain J."/>
            <person name="Riccioni C."/>
            <person name="Rubini A."/>
            <person name="Sitrit Y."/>
            <person name="Splivallo R."/>
            <person name="Traeger S."/>
            <person name="Wang M."/>
            <person name="Zifcakova L."/>
            <person name="Wipf D."/>
            <person name="Zambonelli A."/>
            <person name="Paolocci F."/>
            <person name="Nowrousian M."/>
            <person name="Ottonello S."/>
            <person name="Baldrian P."/>
            <person name="Spatafora J.W."/>
            <person name="Henrissat B."/>
            <person name="Nagy L.G."/>
            <person name="Aury J.M."/>
            <person name="Wincker P."/>
            <person name="Grigoriev I.V."/>
            <person name="Bonfante P."/>
            <person name="Martin F.M."/>
        </authorList>
    </citation>
    <scope>NUCLEOTIDE SEQUENCE [LARGE SCALE GENOMIC DNA]</scope>
    <source>
        <strain evidence="1 2">120613-1</strain>
    </source>
</reference>
<name>A0A3N4IZ60_9PEZI</name>
<organism evidence="1 2">
    <name type="scientific">Choiromyces venosus 120613-1</name>
    <dbReference type="NCBI Taxonomy" id="1336337"/>
    <lineage>
        <taxon>Eukaryota</taxon>
        <taxon>Fungi</taxon>
        <taxon>Dikarya</taxon>
        <taxon>Ascomycota</taxon>
        <taxon>Pezizomycotina</taxon>
        <taxon>Pezizomycetes</taxon>
        <taxon>Pezizales</taxon>
        <taxon>Tuberaceae</taxon>
        <taxon>Choiromyces</taxon>
    </lineage>
</organism>
<evidence type="ECO:0000313" key="1">
    <source>
        <dbReference type="EMBL" id="RPA89591.1"/>
    </source>
</evidence>
<accession>A0A3N4IZ60</accession>
<gene>
    <name evidence="1" type="ORF">L873DRAFT_1822516</name>
</gene>